<comment type="function">
    <text evidence="8">Toxic component of a toxin-antitoxin (TA) system. An RNase.</text>
</comment>
<dbReference type="HAMAP" id="MF_00265">
    <property type="entry name" value="VapC_Nob1"/>
    <property type="match status" value="1"/>
</dbReference>
<evidence type="ECO:0000256" key="5">
    <source>
        <dbReference type="ARBA" id="ARBA00022801"/>
    </source>
</evidence>
<keyword evidence="6 8" id="KW-0460">Magnesium</keyword>
<dbReference type="InterPro" id="IPR002716">
    <property type="entry name" value="PIN_dom"/>
</dbReference>
<feature type="binding site" evidence="8">
    <location>
        <position position="6"/>
    </location>
    <ligand>
        <name>Mg(2+)</name>
        <dbReference type="ChEBI" id="CHEBI:18420"/>
    </ligand>
</feature>
<proteinExistence type="inferred from homology"/>
<name>A0ABS7BKM4_9SPHN</name>
<dbReference type="Gene3D" id="3.40.50.1010">
    <property type="entry name" value="5'-nuclease"/>
    <property type="match status" value="1"/>
</dbReference>
<comment type="cofactor">
    <cofactor evidence="1 8">
        <name>Mg(2+)</name>
        <dbReference type="ChEBI" id="CHEBI:18420"/>
    </cofactor>
</comment>
<gene>
    <name evidence="8" type="primary">vapC</name>
    <name evidence="10" type="ORF">KZ820_04890</name>
</gene>
<evidence type="ECO:0000256" key="8">
    <source>
        <dbReference type="HAMAP-Rule" id="MF_00265"/>
    </source>
</evidence>
<feature type="domain" description="PIN" evidence="9">
    <location>
        <begin position="3"/>
        <end position="114"/>
    </location>
</feature>
<dbReference type="PANTHER" id="PTHR33653:SF1">
    <property type="entry name" value="RIBONUCLEASE VAPC2"/>
    <property type="match status" value="1"/>
</dbReference>
<accession>A0ABS7BKM4</accession>
<dbReference type="EMBL" id="JAHXZN010000001">
    <property type="protein sequence ID" value="MBW6530063.1"/>
    <property type="molecule type" value="Genomic_DNA"/>
</dbReference>
<protein>
    <recommendedName>
        <fullName evidence="8">Ribonuclease VapC</fullName>
        <shortName evidence="8">RNase VapC</shortName>
        <ecNumber evidence="8">3.1.-.-</ecNumber>
    </recommendedName>
    <alternativeName>
        <fullName evidence="8">Toxin VapC</fullName>
    </alternativeName>
</protein>
<evidence type="ECO:0000256" key="2">
    <source>
        <dbReference type="ARBA" id="ARBA00022649"/>
    </source>
</evidence>
<keyword evidence="4 8" id="KW-0479">Metal-binding</keyword>
<evidence type="ECO:0000313" key="10">
    <source>
        <dbReference type="EMBL" id="MBW6530063.1"/>
    </source>
</evidence>
<comment type="similarity">
    <text evidence="7 8">Belongs to the PINc/VapC protein family.</text>
</comment>
<reference evidence="10 11" key="1">
    <citation type="submission" date="2021-07" db="EMBL/GenBank/DDBJ databases">
        <title>Sphingomonas sp.</title>
        <authorList>
            <person name="Feng G."/>
            <person name="Li J."/>
            <person name="Pan M."/>
        </authorList>
    </citation>
    <scope>NUCLEOTIDE SEQUENCE [LARGE SCALE GENOMIC DNA]</scope>
    <source>
        <strain evidence="10 11">RRHST34</strain>
    </source>
</reference>
<evidence type="ECO:0000313" key="11">
    <source>
        <dbReference type="Proteomes" id="UP000759103"/>
    </source>
</evidence>
<evidence type="ECO:0000259" key="9">
    <source>
        <dbReference type="Pfam" id="PF01850"/>
    </source>
</evidence>
<keyword evidence="2 8" id="KW-1277">Toxin-antitoxin system</keyword>
<dbReference type="CDD" id="cd18736">
    <property type="entry name" value="PIN_CcVapC1-like"/>
    <property type="match status" value="1"/>
</dbReference>
<dbReference type="InterPro" id="IPR029060">
    <property type="entry name" value="PIN-like_dom_sf"/>
</dbReference>
<keyword evidence="8" id="KW-0800">Toxin</keyword>
<dbReference type="Pfam" id="PF01850">
    <property type="entry name" value="PIN"/>
    <property type="match status" value="1"/>
</dbReference>
<dbReference type="InterPro" id="IPR050556">
    <property type="entry name" value="Type_II_TA_system_RNase"/>
</dbReference>
<dbReference type="SUPFAM" id="SSF88723">
    <property type="entry name" value="PIN domain-like"/>
    <property type="match status" value="1"/>
</dbReference>
<dbReference type="PANTHER" id="PTHR33653">
    <property type="entry name" value="RIBONUCLEASE VAPC2"/>
    <property type="match status" value="1"/>
</dbReference>
<keyword evidence="3 8" id="KW-0540">Nuclease</keyword>
<sequence>MRYMLDANIVVALLAGEPAALRARVERCQRGTIVISSIALAEVALGSASGKRPSSEVLEQVTRLFDVLAFDAAAAWAYARLPLRRGSFDRLIAAHALAANTTLVTNNERDFAGIPGLAVENWTR</sequence>
<comment type="caution">
    <text evidence="10">The sequence shown here is derived from an EMBL/GenBank/DDBJ whole genome shotgun (WGS) entry which is preliminary data.</text>
</comment>
<dbReference type="InterPro" id="IPR022907">
    <property type="entry name" value="VapC_family"/>
</dbReference>
<keyword evidence="11" id="KW-1185">Reference proteome</keyword>
<evidence type="ECO:0000256" key="3">
    <source>
        <dbReference type="ARBA" id="ARBA00022722"/>
    </source>
</evidence>
<feature type="binding site" evidence="8">
    <location>
        <position position="89"/>
    </location>
    <ligand>
        <name>Mg(2+)</name>
        <dbReference type="ChEBI" id="CHEBI:18420"/>
    </ligand>
</feature>
<evidence type="ECO:0000256" key="1">
    <source>
        <dbReference type="ARBA" id="ARBA00001946"/>
    </source>
</evidence>
<organism evidence="10 11">
    <name type="scientific">Sphingomonas citri</name>
    <dbReference type="NCBI Taxonomy" id="2862499"/>
    <lineage>
        <taxon>Bacteria</taxon>
        <taxon>Pseudomonadati</taxon>
        <taxon>Pseudomonadota</taxon>
        <taxon>Alphaproteobacteria</taxon>
        <taxon>Sphingomonadales</taxon>
        <taxon>Sphingomonadaceae</taxon>
        <taxon>Sphingomonas</taxon>
    </lineage>
</organism>
<evidence type="ECO:0000256" key="4">
    <source>
        <dbReference type="ARBA" id="ARBA00022723"/>
    </source>
</evidence>
<dbReference type="EC" id="3.1.-.-" evidence="8"/>
<evidence type="ECO:0000256" key="7">
    <source>
        <dbReference type="ARBA" id="ARBA00038093"/>
    </source>
</evidence>
<dbReference type="Proteomes" id="UP000759103">
    <property type="component" value="Unassembled WGS sequence"/>
</dbReference>
<keyword evidence="5 8" id="KW-0378">Hydrolase</keyword>
<evidence type="ECO:0000256" key="6">
    <source>
        <dbReference type="ARBA" id="ARBA00022842"/>
    </source>
</evidence>